<evidence type="ECO:0000256" key="1">
    <source>
        <dbReference type="SAM" id="Phobius"/>
    </source>
</evidence>
<comment type="caution">
    <text evidence="2">The sequence shown here is derived from an EMBL/GenBank/DDBJ whole genome shotgun (WGS) entry which is preliminary data.</text>
</comment>
<evidence type="ECO:0000313" key="3">
    <source>
        <dbReference type="Proteomes" id="UP000248863"/>
    </source>
</evidence>
<accession>A0A327KVU0</accession>
<proteinExistence type="predicted"/>
<evidence type="ECO:0000313" key="2">
    <source>
        <dbReference type="EMBL" id="RAI42206.1"/>
    </source>
</evidence>
<dbReference type="AlphaFoldDB" id="A0A327KVU0"/>
<sequence>MGGVVMLPTFRLMLVATAVVIVVLMVAARGLVAYPEAVTRIGEVPTVSRSLLQLSTIPTDATQHRLRLAANPLPASDADEAGEVG</sequence>
<feature type="non-terminal residue" evidence="2">
    <location>
        <position position="85"/>
    </location>
</feature>
<gene>
    <name evidence="2" type="ORF">CH338_00850</name>
</gene>
<organism evidence="2 3">
    <name type="scientific">Rhodoplanes elegans</name>
    <dbReference type="NCBI Taxonomy" id="29408"/>
    <lineage>
        <taxon>Bacteria</taxon>
        <taxon>Pseudomonadati</taxon>
        <taxon>Pseudomonadota</taxon>
        <taxon>Alphaproteobacteria</taxon>
        <taxon>Hyphomicrobiales</taxon>
        <taxon>Nitrobacteraceae</taxon>
        <taxon>Rhodoplanes</taxon>
    </lineage>
</organism>
<keyword evidence="1" id="KW-0472">Membrane</keyword>
<keyword evidence="1" id="KW-0812">Transmembrane</keyword>
<keyword evidence="1" id="KW-1133">Transmembrane helix</keyword>
<feature type="transmembrane region" description="Helical" evidence="1">
    <location>
        <begin position="12"/>
        <end position="32"/>
    </location>
</feature>
<reference evidence="2 3" key="1">
    <citation type="submission" date="2017-07" db="EMBL/GenBank/DDBJ databases">
        <title>Draft Genome Sequences of Select Purple Nonsulfur Bacteria.</title>
        <authorList>
            <person name="Lasarre B."/>
            <person name="Mckinlay J.B."/>
        </authorList>
    </citation>
    <scope>NUCLEOTIDE SEQUENCE [LARGE SCALE GENOMIC DNA]</scope>
    <source>
        <strain evidence="2 3">DSM 11907</strain>
    </source>
</reference>
<dbReference type="EMBL" id="NPEU01000003">
    <property type="protein sequence ID" value="RAI42206.1"/>
    <property type="molecule type" value="Genomic_DNA"/>
</dbReference>
<keyword evidence="3" id="KW-1185">Reference proteome</keyword>
<protein>
    <submittedName>
        <fullName evidence="2">Uncharacterized protein</fullName>
    </submittedName>
</protein>
<name>A0A327KVU0_9BRAD</name>
<dbReference type="Proteomes" id="UP000248863">
    <property type="component" value="Unassembled WGS sequence"/>
</dbReference>